<gene>
    <name evidence="2" type="ORF">SPSIL_046010</name>
</gene>
<reference evidence="2" key="1">
    <citation type="submission" date="2024-05" db="EMBL/GenBank/DDBJ databases">
        <title>Isolation and characterization of Sporomusa carbonis sp. nov., a carboxydotrophic hydrogenogen in the genus of Sporomusa isolated from a charcoal burning pile.</title>
        <authorList>
            <person name="Boeer T."/>
            <person name="Rosenbaum F."/>
            <person name="Eysell L."/>
            <person name="Mueller V."/>
            <person name="Daniel R."/>
            <person name="Poehlein A."/>
        </authorList>
    </citation>
    <scope>NUCLEOTIDE SEQUENCE [LARGE SCALE GENOMIC DNA]</scope>
    <source>
        <strain evidence="2">DSM 10669</strain>
    </source>
</reference>
<evidence type="ECO:0000256" key="1">
    <source>
        <dbReference type="SAM" id="Phobius"/>
    </source>
</evidence>
<dbReference type="RefSeq" id="WP_211289768.1">
    <property type="nucleotide sequence ID" value="NZ_CP155573.1"/>
</dbReference>
<dbReference type="PIRSF" id="PIRSF038991">
    <property type="entry name" value="Protein_AbrB"/>
    <property type="match status" value="1"/>
</dbReference>
<keyword evidence="1" id="KW-0472">Membrane</keyword>
<feature type="transmembrane region" description="Helical" evidence="1">
    <location>
        <begin position="209"/>
        <end position="228"/>
    </location>
</feature>
<dbReference type="InterPro" id="IPR007820">
    <property type="entry name" value="AbrB_fam"/>
</dbReference>
<evidence type="ECO:0000313" key="2">
    <source>
        <dbReference type="EMBL" id="XFO68378.1"/>
    </source>
</evidence>
<sequence>MINLLITLLVGGALGFLFYKQKISGGLMIGAVVGVAFINILFACAFMPNETKTLVLIIAGAFIGSTIEKSDLKRLPYIAGPTIVMLLTFLILNLLVGTIIYWVSPLDLVTSLMTVVPGGISDTPIIAAAMGADAPKVAVMQMVRQVLGIGILPSLILTYHTRKKIIDGDSKREAFTAKRKKSSTKSWVAFLTTIIVSLIFGVIGKYSSLPAGAFVFSILSVMALKLVFDFAYLPRWAKQGAQVLSGAYIGSSITMTDVFELQFLLLPLLISVTGYILNCFITGKIISKLYGFSSKEAMLITTPAGASDMALISSDLGVQNTDIIILQIIRAVVVMTFFPQIISVICSFF</sequence>
<dbReference type="PANTHER" id="PTHR38457">
    <property type="entry name" value="REGULATOR ABRB-RELATED"/>
    <property type="match status" value="1"/>
</dbReference>
<evidence type="ECO:0000313" key="3">
    <source>
        <dbReference type="Proteomes" id="UP000216752"/>
    </source>
</evidence>
<feature type="transmembrane region" description="Helical" evidence="1">
    <location>
        <begin position="25"/>
        <end position="47"/>
    </location>
</feature>
<feature type="transmembrane region" description="Helical" evidence="1">
    <location>
        <begin position="182"/>
        <end position="203"/>
    </location>
</feature>
<keyword evidence="1" id="KW-1133">Transmembrane helix</keyword>
<protein>
    <recommendedName>
        <fullName evidence="4">Ammonia monooxygenase</fullName>
    </recommendedName>
</protein>
<dbReference type="PANTHER" id="PTHR38457:SF1">
    <property type="entry name" value="REGULATOR ABRB-RELATED"/>
    <property type="match status" value="1"/>
</dbReference>
<dbReference type="Proteomes" id="UP000216752">
    <property type="component" value="Chromosome"/>
</dbReference>
<name>A0ABZ3ISD3_9FIRM</name>
<dbReference type="EMBL" id="CP155573">
    <property type="protein sequence ID" value="XFO68378.1"/>
    <property type="molecule type" value="Genomic_DNA"/>
</dbReference>
<feature type="transmembrane region" description="Helical" evidence="1">
    <location>
        <begin position="77"/>
        <end position="103"/>
    </location>
</feature>
<evidence type="ECO:0008006" key="4">
    <source>
        <dbReference type="Google" id="ProtNLM"/>
    </source>
</evidence>
<dbReference type="Pfam" id="PF05145">
    <property type="entry name" value="AbrB"/>
    <property type="match status" value="1"/>
</dbReference>
<accession>A0ABZ3ISD3</accession>
<feature type="transmembrane region" description="Helical" evidence="1">
    <location>
        <begin position="323"/>
        <end position="348"/>
    </location>
</feature>
<keyword evidence="1" id="KW-0812">Transmembrane</keyword>
<keyword evidence="3" id="KW-1185">Reference proteome</keyword>
<feature type="transmembrane region" description="Helical" evidence="1">
    <location>
        <begin position="263"/>
        <end position="286"/>
    </location>
</feature>
<proteinExistence type="predicted"/>
<organism evidence="2 3">
    <name type="scientific">Sporomusa silvacetica DSM 10669</name>
    <dbReference type="NCBI Taxonomy" id="1123289"/>
    <lineage>
        <taxon>Bacteria</taxon>
        <taxon>Bacillati</taxon>
        <taxon>Bacillota</taxon>
        <taxon>Negativicutes</taxon>
        <taxon>Selenomonadales</taxon>
        <taxon>Sporomusaceae</taxon>
        <taxon>Sporomusa</taxon>
    </lineage>
</organism>